<keyword evidence="5" id="KW-1185">Reference proteome</keyword>
<keyword evidence="2" id="KW-0472">Membrane</keyword>
<dbReference type="PANTHER" id="PTHR34473">
    <property type="entry name" value="UPF0699 TRANSMEMBRANE PROTEIN YDBS"/>
    <property type="match status" value="1"/>
</dbReference>
<dbReference type="InterPro" id="IPR005182">
    <property type="entry name" value="YdbS-like_PH"/>
</dbReference>
<dbReference type="Proteomes" id="UP001240236">
    <property type="component" value="Unassembled WGS sequence"/>
</dbReference>
<comment type="caution">
    <text evidence="4">The sequence shown here is derived from an EMBL/GenBank/DDBJ whole genome shotgun (WGS) entry which is preliminary data.</text>
</comment>
<dbReference type="InterPro" id="IPR014529">
    <property type="entry name" value="UCP026631"/>
</dbReference>
<feature type="region of interest" description="Disordered" evidence="1">
    <location>
        <begin position="194"/>
        <end position="219"/>
    </location>
</feature>
<evidence type="ECO:0000256" key="2">
    <source>
        <dbReference type="SAM" id="Phobius"/>
    </source>
</evidence>
<evidence type="ECO:0000259" key="3">
    <source>
        <dbReference type="Pfam" id="PF03703"/>
    </source>
</evidence>
<evidence type="ECO:0000313" key="4">
    <source>
        <dbReference type="EMBL" id="MDQ0365611.1"/>
    </source>
</evidence>
<feature type="domain" description="YdbS-like PH" evidence="3">
    <location>
        <begin position="101"/>
        <end position="180"/>
    </location>
</feature>
<feature type="compositionally biased region" description="Basic and acidic residues" evidence="1">
    <location>
        <begin position="1"/>
        <end position="25"/>
    </location>
</feature>
<feature type="region of interest" description="Disordered" evidence="1">
    <location>
        <begin position="1"/>
        <end position="51"/>
    </location>
</feature>
<keyword evidence="2" id="KW-0812">Transmembrane</keyword>
<protein>
    <submittedName>
        <fullName evidence="4">Membrane protein</fullName>
    </submittedName>
</protein>
<name>A0AAE4AXB9_9ACTN</name>
<reference evidence="4 5" key="1">
    <citation type="submission" date="2023-07" db="EMBL/GenBank/DDBJ databases">
        <title>Sequencing the genomes of 1000 actinobacteria strains.</title>
        <authorList>
            <person name="Klenk H.-P."/>
        </authorList>
    </citation>
    <scope>NUCLEOTIDE SEQUENCE [LARGE SCALE GENOMIC DNA]</scope>
    <source>
        <strain evidence="4 5">DSM 44709</strain>
    </source>
</reference>
<dbReference type="AlphaFoldDB" id="A0AAE4AXB9"/>
<dbReference type="PANTHER" id="PTHR34473:SF2">
    <property type="entry name" value="UPF0699 TRANSMEMBRANE PROTEIN YDBT"/>
    <property type="match status" value="1"/>
</dbReference>
<dbReference type="PIRSF" id="PIRSF026631">
    <property type="entry name" value="UCP026631"/>
    <property type="match status" value="1"/>
</dbReference>
<dbReference type="Pfam" id="PF03703">
    <property type="entry name" value="bPH_2"/>
    <property type="match status" value="2"/>
</dbReference>
<sequence length="501" mass="54733">MRETDRTPPWDRPAEDQPETDRTSLAEDGSAEEPERPAEEPATPPRKRLHPLSPLLNGARTFVVIVGAISLSQASEFGWQRFGIMLAVISVGAVVFSLINWANTGYHVVGRELRIHEGLFWRRTRAIPLERLQTVEVRRPLLAQLTGLAELRLEVVGGGKTEAPLAFLTVADAEALRERLVRLSGHAHDQDLFPGTGTGAALEAEHPGSPSPDAPPAAYPRTDLDFPLHAVRNADLVLSQVLTPQTFFLPLGVASVLVQFSFAGDFNPVAIFSTLAAVGGVMLAPARRVLNDWSFRLWDTPLHGEGRGLRMAYGLLETRNQTVPLHRLQAVTVTWPLLWRAKSWLRVRFSVAGVAGPSDGNEQQSDRLLPVGDPETGRRLVALAMPGLDLATVRVQPPPDRVRWLHPFAWSRMGVGLNARVFTVTRGVVTRELVAVPYTRIQSVRVVQGPVQRRLRLATVHVDTAGGAGAEAPDRDIHEAWALAAALTARAHAAQAATMRP</sequence>
<proteinExistence type="predicted"/>
<dbReference type="RefSeq" id="WP_307238316.1">
    <property type="nucleotide sequence ID" value="NZ_JAUSUZ010000001.1"/>
</dbReference>
<organism evidence="4 5">
    <name type="scientific">Catenuloplanes indicus</name>
    <dbReference type="NCBI Taxonomy" id="137267"/>
    <lineage>
        <taxon>Bacteria</taxon>
        <taxon>Bacillati</taxon>
        <taxon>Actinomycetota</taxon>
        <taxon>Actinomycetes</taxon>
        <taxon>Micromonosporales</taxon>
        <taxon>Micromonosporaceae</taxon>
        <taxon>Catenuloplanes</taxon>
    </lineage>
</organism>
<accession>A0AAE4AXB9</accession>
<dbReference type="EMBL" id="JAUSUZ010000001">
    <property type="protein sequence ID" value="MDQ0365611.1"/>
    <property type="molecule type" value="Genomic_DNA"/>
</dbReference>
<evidence type="ECO:0000313" key="5">
    <source>
        <dbReference type="Proteomes" id="UP001240236"/>
    </source>
</evidence>
<feature type="domain" description="YdbS-like PH" evidence="3">
    <location>
        <begin position="412"/>
        <end position="485"/>
    </location>
</feature>
<evidence type="ECO:0000256" key="1">
    <source>
        <dbReference type="SAM" id="MobiDB-lite"/>
    </source>
</evidence>
<feature type="compositionally biased region" description="Pro residues" evidence="1">
    <location>
        <begin position="209"/>
        <end position="218"/>
    </location>
</feature>
<keyword evidence="2" id="KW-1133">Transmembrane helix</keyword>
<gene>
    <name evidence="4" type="ORF">J2S42_002280</name>
</gene>
<feature type="transmembrane region" description="Helical" evidence="2">
    <location>
        <begin position="81"/>
        <end position="102"/>
    </location>
</feature>